<dbReference type="SUPFAM" id="SSF48317">
    <property type="entry name" value="Acid phosphatase/Vanadium-dependent haloperoxidase"/>
    <property type="match status" value="1"/>
</dbReference>
<feature type="transmembrane region" description="Helical" evidence="1">
    <location>
        <begin position="172"/>
        <end position="191"/>
    </location>
</feature>
<dbReference type="OrthoDB" id="5289372at2"/>
<feature type="transmembrane region" description="Helical" evidence="1">
    <location>
        <begin position="145"/>
        <end position="165"/>
    </location>
</feature>
<keyword evidence="1" id="KW-1133">Transmembrane helix</keyword>
<evidence type="ECO:0000256" key="1">
    <source>
        <dbReference type="SAM" id="Phobius"/>
    </source>
</evidence>
<sequence>MTYLRAFLARVGPTATLVIILAVGLLIAILLSAAVAQVYDSITDTDGVSGLDQPILDWVITLRSPGVDAAVTAYTNVAGPIGMPIIAVAALVAMGIRWRSWTPVILIIAAGGGSLLLTISGKDLIGRVRPPLNEAIPPYEYSPSFPSGHTLNAVVVAGTIAYLLVLHQTSKLARTLTIGVATVFAVTIGLSRVFLGHHWFTDVLAGFILGLAWLAIIITAHRLMHILRARRRALRRPADPTPESSLL</sequence>
<dbReference type="CDD" id="cd03392">
    <property type="entry name" value="PAP2_like_2"/>
    <property type="match status" value="1"/>
</dbReference>
<dbReference type="EMBL" id="NBXB01000006">
    <property type="protein sequence ID" value="RFA17074.1"/>
    <property type="molecule type" value="Genomic_DNA"/>
</dbReference>
<organism evidence="3 4">
    <name type="scientific">Subtercola boreus</name>
    <dbReference type="NCBI Taxonomy" id="120213"/>
    <lineage>
        <taxon>Bacteria</taxon>
        <taxon>Bacillati</taxon>
        <taxon>Actinomycetota</taxon>
        <taxon>Actinomycetes</taxon>
        <taxon>Micrococcales</taxon>
        <taxon>Microbacteriaceae</taxon>
        <taxon>Subtercola</taxon>
    </lineage>
</organism>
<dbReference type="PANTHER" id="PTHR14969:SF13">
    <property type="entry name" value="AT30094P"/>
    <property type="match status" value="1"/>
</dbReference>
<dbReference type="Proteomes" id="UP000256541">
    <property type="component" value="Unassembled WGS sequence"/>
</dbReference>
<accession>A0A3E0W3Y0</accession>
<comment type="caution">
    <text evidence="3">The sequence shown here is derived from an EMBL/GenBank/DDBJ whole genome shotgun (WGS) entry which is preliminary data.</text>
</comment>
<feature type="transmembrane region" description="Helical" evidence="1">
    <location>
        <begin position="104"/>
        <end position="125"/>
    </location>
</feature>
<dbReference type="RefSeq" id="WP_116410117.1">
    <property type="nucleotide sequence ID" value="NZ_NBXB01000006.1"/>
</dbReference>
<feature type="domain" description="Phosphatidic acid phosphatase type 2/haloperoxidase" evidence="2">
    <location>
        <begin position="105"/>
        <end position="218"/>
    </location>
</feature>
<evidence type="ECO:0000313" key="4">
    <source>
        <dbReference type="Proteomes" id="UP000256541"/>
    </source>
</evidence>
<evidence type="ECO:0000259" key="2">
    <source>
        <dbReference type="SMART" id="SM00014"/>
    </source>
</evidence>
<dbReference type="Pfam" id="PF01569">
    <property type="entry name" value="PAP2"/>
    <property type="match status" value="1"/>
</dbReference>
<keyword evidence="1" id="KW-0472">Membrane</keyword>
<protein>
    <submittedName>
        <fullName evidence="3">Phosphatidic acid phosphatase</fullName>
    </submittedName>
</protein>
<dbReference type="PANTHER" id="PTHR14969">
    <property type="entry name" value="SPHINGOSINE-1-PHOSPHATE PHOSPHOHYDROLASE"/>
    <property type="match status" value="1"/>
</dbReference>
<feature type="transmembrane region" description="Helical" evidence="1">
    <location>
        <begin position="73"/>
        <end position="92"/>
    </location>
</feature>
<gene>
    <name evidence="3" type="ORF">B7R22_01950</name>
</gene>
<reference evidence="3 4" key="1">
    <citation type="submission" date="2017-04" db="EMBL/GenBank/DDBJ databases">
        <title>Comparative genome analysis of Subtercola boreus.</title>
        <authorList>
            <person name="Cho Y.-J."/>
            <person name="Cho A."/>
            <person name="Kim O.-S."/>
            <person name="Lee J.-I."/>
        </authorList>
    </citation>
    <scope>NUCLEOTIDE SEQUENCE [LARGE SCALE GENOMIC DNA]</scope>
    <source>
        <strain evidence="3 4">P27479</strain>
    </source>
</reference>
<dbReference type="Gene3D" id="1.20.144.10">
    <property type="entry name" value="Phosphatidic acid phosphatase type 2/haloperoxidase"/>
    <property type="match status" value="1"/>
</dbReference>
<evidence type="ECO:0000313" key="3">
    <source>
        <dbReference type="EMBL" id="RFA17074.1"/>
    </source>
</evidence>
<dbReference type="SMART" id="SM00014">
    <property type="entry name" value="acidPPc"/>
    <property type="match status" value="1"/>
</dbReference>
<dbReference type="InterPro" id="IPR036938">
    <property type="entry name" value="PAP2/HPO_sf"/>
</dbReference>
<dbReference type="AlphaFoldDB" id="A0A3E0W3Y0"/>
<name>A0A3E0W3Y0_9MICO</name>
<feature type="transmembrane region" description="Helical" evidence="1">
    <location>
        <begin position="203"/>
        <end position="224"/>
    </location>
</feature>
<proteinExistence type="predicted"/>
<keyword evidence="1" id="KW-0812">Transmembrane</keyword>
<dbReference type="InterPro" id="IPR000326">
    <property type="entry name" value="PAP2/HPO"/>
</dbReference>